<dbReference type="OrthoDB" id="4026700at2759"/>
<organism evidence="2 3">
    <name type="scientific">Suhomyces tanzawaensis NRRL Y-17324</name>
    <dbReference type="NCBI Taxonomy" id="984487"/>
    <lineage>
        <taxon>Eukaryota</taxon>
        <taxon>Fungi</taxon>
        <taxon>Dikarya</taxon>
        <taxon>Ascomycota</taxon>
        <taxon>Saccharomycotina</taxon>
        <taxon>Pichiomycetes</taxon>
        <taxon>Debaryomycetaceae</taxon>
        <taxon>Suhomyces</taxon>
    </lineage>
</organism>
<feature type="compositionally biased region" description="Basic and acidic residues" evidence="1">
    <location>
        <begin position="94"/>
        <end position="108"/>
    </location>
</feature>
<feature type="compositionally biased region" description="Basic residues" evidence="1">
    <location>
        <begin position="109"/>
        <end position="121"/>
    </location>
</feature>
<gene>
    <name evidence="2" type="ORF">CANTADRAFT_23925</name>
</gene>
<dbReference type="GeneID" id="30981157"/>
<evidence type="ECO:0000313" key="2">
    <source>
        <dbReference type="EMBL" id="ODV77095.1"/>
    </source>
</evidence>
<accession>A0A1E4SC74</accession>
<feature type="region of interest" description="Disordered" evidence="1">
    <location>
        <begin position="87"/>
        <end position="122"/>
    </location>
</feature>
<protein>
    <submittedName>
        <fullName evidence="2">Uncharacterized protein</fullName>
    </submittedName>
</protein>
<proteinExistence type="predicted"/>
<evidence type="ECO:0000256" key="1">
    <source>
        <dbReference type="SAM" id="MobiDB-lite"/>
    </source>
</evidence>
<dbReference type="Proteomes" id="UP000094285">
    <property type="component" value="Unassembled WGS sequence"/>
</dbReference>
<sequence length="223" mass="24888">MDYPVELYHEFLTQMETCQYNDCIVDVSQSVQPSPSPSASDPPPPPSSQSLQIRPTLGPVLGPNQFLHSVTFAHKATGVLYQQLPHTMSGFSHTPDRRRDSHPADHPPHHPHHPHTARNKRPPLFPPIAPCCTQREPPAAPSYCDLACYHYDDEDEDEDDDDNDYFGTHELVFSTSNESIPLANDPSGANPVVPGLFPQMHIDDDAQFMKFDALPLTPSYVSR</sequence>
<evidence type="ECO:0000313" key="3">
    <source>
        <dbReference type="Proteomes" id="UP000094285"/>
    </source>
</evidence>
<name>A0A1E4SC74_9ASCO</name>
<reference evidence="3" key="1">
    <citation type="submission" date="2016-05" db="EMBL/GenBank/DDBJ databases">
        <title>Comparative genomics of biotechnologically important yeasts.</title>
        <authorList>
            <consortium name="DOE Joint Genome Institute"/>
            <person name="Riley R."/>
            <person name="Haridas S."/>
            <person name="Wolfe K.H."/>
            <person name="Lopes M.R."/>
            <person name="Hittinger C.T."/>
            <person name="Goker M."/>
            <person name="Salamov A."/>
            <person name="Wisecaver J."/>
            <person name="Long T.M."/>
            <person name="Aerts A.L."/>
            <person name="Barry K."/>
            <person name="Choi C."/>
            <person name="Clum A."/>
            <person name="Coughlan A.Y."/>
            <person name="Deshpande S."/>
            <person name="Douglass A.P."/>
            <person name="Hanson S.J."/>
            <person name="Klenk H.-P."/>
            <person name="Labutti K."/>
            <person name="Lapidus A."/>
            <person name="Lindquist E."/>
            <person name="Lipzen A."/>
            <person name="Meier-Kolthoff J.P."/>
            <person name="Ohm R.A."/>
            <person name="Otillar R.P."/>
            <person name="Pangilinan J."/>
            <person name="Peng Y."/>
            <person name="Rokas A."/>
            <person name="Rosa C.A."/>
            <person name="Scheuner C."/>
            <person name="Sibirny A.A."/>
            <person name="Slot J.C."/>
            <person name="Stielow J.B."/>
            <person name="Sun H."/>
            <person name="Kurtzman C.P."/>
            <person name="Blackwell M."/>
            <person name="Grigoriev I.V."/>
            <person name="Jeffries T.W."/>
        </authorList>
    </citation>
    <scope>NUCLEOTIDE SEQUENCE [LARGE SCALE GENOMIC DNA]</scope>
    <source>
        <strain evidence="3">NRRL Y-17324</strain>
    </source>
</reference>
<feature type="compositionally biased region" description="Pro residues" evidence="1">
    <location>
        <begin position="34"/>
        <end position="47"/>
    </location>
</feature>
<feature type="region of interest" description="Disordered" evidence="1">
    <location>
        <begin position="29"/>
        <end position="51"/>
    </location>
</feature>
<keyword evidence="3" id="KW-1185">Reference proteome</keyword>
<dbReference type="RefSeq" id="XP_020062217.1">
    <property type="nucleotide sequence ID" value="XM_020207020.1"/>
</dbReference>
<dbReference type="AlphaFoldDB" id="A0A1E4SC74"/>
<dbReference type="EMBL" id="KV453916">
    <property type="protein sequence ID" value="ODV77095.1"/>
    <property type="molecule type" value="Genomic_DNA"/>
</dbReference>